<dbReference type="EMBL" id="BMGG01000006">
    <property type="protein sequence ID" value="GGC73698.1"/>
    <property type="molecule type" value="Genomic_DNA"/>
</dbReference>
<comment type="caution">
    <text evidence="2">The sequence shown here is derived from an EMBL/GenBank/DDBJ whole genome shotgun (WGS) entry which is preliminary data.</text>
</comment>
<evidence type="ECO:0000313" key="2">
    <source>
        <dbReference type="EMBL" id="GGC73698.1"/>
    </source>
</evidence>
<evidence type="ECO:0000259" key="1">
    <source>
        <dbReference type="Pfam" id="PF06742"/>
    </source>
</evidence>
<organism evidence="2 3">
    <name type="scientific">Chelatococcus reniformis</name>
    <dbReference type="NCBI Taxonomy" id="1494448"/>
    <lineage>
        <taxon>Bacteria</taxon>
        <taxon>Pseudomonadati</taxon>
        <taxon>Pseudomonadota</taxon>
        <taxon>Alphaproteobacteria</taxon>
        <taxon>Hyphomicrobiales</taxon>
        <taxon>Chelatococcaceae</taxon>
        <taxon>Chelatococcus</taxon>
    </lineage>
</organism>
<dbReference type="PIRSF" id="PIRSF009471">
    <property type="entry name" value="UCP009471"/>
    <property type="match status" value="1"/>
</dbReference>
<dbReference type="InterPro" id="IPR037049">
    <property type="entry name" value="DUF1214_C_sf"/>
</dbReference>
<dbReference type="Gene3D" id="2.60.120.600">
    <property type="entry name" value="Domain of unknown function DUF1214, C-terminal domain"/>
    <property type="match status" value="1"/>
</dbReference>
<gene>
    <name evidence="2" type="ORF">GCM10010994_35090</name>
</gene>
<dbReference type="AlphaFoldDB" id="A0A916XIV2"/>
<dbReference type="RefSeq" id="WP_188610479.1">
    <property type="nucleotide sequence ID" value="NZ_BMGG01000006.1"/>
</dbReference>
<evidence type="ECO:0000313" key="3">
    <source>
        <dbReference type="Proteomes" id="UP000637002"/>
    </source>
</evidence>
<dbReference type="InterPro" id="IPR010621">
    <property type="entry name" value="DUF1214"/>
</dbReference>
<proteinExistence type="predicted"/>
<name>A0A916XIV2_9HYPH</name>
<protein>
    <submittedName>
        <fullName evidence="2">Membrane protein</fullName>
    </submittedName>
</protein>
<dbReference type="Proteomes" id="UP000637002">
    <property type="component" value="Unassembled WGS sequence"/>
</dbReference>
<dbReference type="Pfam" id="PF06742">
    <property type="entry name" value="DUF1214"/>
    <property type="match status" value="1"/>
</dbReference>
<feature type="domain" description="DUF1214" evidence="1">
    <location>
        <begin position="72"/>
        <end position="169"/>
    </location>
</feature>
<sequence length="193" mass="20142">MRLVAMTFIVLAVAIPVGFGSALWALKGEPPVGAVRVGPWKSWPGMGSQPIDPYARAIVARSGALPLGSGEGHVFVADQDDSGAALVAGCTYSVSGDSPAARMWTLTLTDLGGAAIADEQGITHLTGAEVLRGADGRPTITLSRAPVPGNWLRMPADGPVRLTLRLYDSPVSISSRTLEVKSLPSIQKVECRQ</sequence>
<reference evidence="2" key="2">
    <citation type="submission" date="2020-09" db="EMBL/GenBank/DDBJ databases">
        <authorList>
            <person name="Sun Q."/>
            <person name="Zhou Y."/>
        </authorList>
    </citation>
    <scope>NUCLEOTIDE SEQUENCE</scope>
    <source>
        <strain evidence="2">CGMCC 1.12919</strain>
    </source>
</reference>
<keyword evidence="3" id="KW-1185">Reference proteome</keyword>
<dbReference type="InterPro" id="IPR012038">
    <property type="entry name" value="UCP009471"/>
</dbReference>
<accession>A0A916XIV2</accession>
<dbReference type="SUPFAM" id="SSF160935">
    <property type="entry name" value="VPA0735-like"/>
    <property type="match status" value="1"/>
</dbReference>
<reference evidence="2" key="1">
    <citation type="journal article" date="2014" name="Int. J. Syst. Evol. Microbiol.">
        <title>Complete genome sequence of Corynebacterium casei LMG S-19264T (=DSM 44701T), isolated from a smear-ripened cheese.</title>
        <authorList>
            <consortium name="US DOE Joint Genome Institute (JGI-PGF)"/>
            <person name="Walter F."/>
            <person name="Albersmeier A."/>
            <person name="Kalinowski J."/>
            <person name="Ruckert C."/>
        </authorList>
    </citation>
    <scope>NUCLEOTIDE SEQUENCE</scope>
    <source>
        <strain evidence="2">CGMCC 1.12919</strain>
    </source>
</reference>